<dbReference type="SUPFAM" id="SSF53335">
    <property type="entry name" value="S-adenosyl-L-methionine-dependent methyltransferases"/>
    <property type="match status" value="1"/>
</dbReference>
<gene>
    <name evidence="2" type="ORF">SAMN04488542_1731</name>
</gene>
<dbReference type="RefSeq" id="WP_091236728.1">
    <property type="nucleotide sequence ID" value="NZ_FNBG01000073.1"/>
</dbReference>
<keyword evidence="2" id="KW-0808">Transferase</keyword>
<dbReference type="GO" id="GO:0008757">
    <property type="term" value="F:S-adenosylmethionine-dependent methyltransferase activity"/>
    <property type="evidence" value="ECO:0007669"/>
    <property type="project" value="InterPro"/>
</dbReference>
<dbReference type="Proteomes" id="UP000198972">
    <property type="component" value="Unassembled WGS sequence"/>
</dbReference>
<dbReference type="InterPro" id="IPR029063">
    <property type="entry name" value="SAM-dependent_MTases_sf"/>
</dbReference>
<evidence type="ECO:0000313" key="2">
    <source>
        <dbReference type="EMBL" id="SDG60157.1"/>
    </source>
</evidence>
<name>A0A1G7VKD9_9BACL</name>
<keyword evidence="2" id="KW-0489">Methyltransferase</keyword>
<organism evidence="2 3">
    <name type="scientific">Fontibacillus panacisegetis</name>
    <dbReference type="NCBI Taxonomy" id="670482"/>
    <lineage>
        <taxon>Bacteria</taxon>
        <taxon>Bacillati</taxon>
        <taxon>Bacillota</taxon>
        <taxon>Bacilli</taxon>
        <taxon>Bacillales</taxon>
        <taxon>Paenibacillaceae</taxon>
        <taxon>Fontibacillus</taxon>
    </lineage>
</organism>
<evidence type="ECO:0000313" key="3">
    <source>
        <dbReference type="Proteomes" id="UP000198972"/>
    </source>
</evidence>
<dbReference type="STRING" id="670482.SAMN04488542_1731"/>
<dbReference type="PANTHER" id="PTHR43460:SF1">
    <property type="entry name" value="METHYLTRANSFERASE TYPE 11 DOMAIN-CONTAINING PROTEIN"/>
    <property type="match status" value="1"/>
</dbReference>
<dbReference type="GO" id="GO:0032259">
    <property type="term" value="P:methylation"/>
    <property type="evidence" value="ECO:0007669"/>
    <property type="project" value="UniProtKB-KW"/>
</dbReference>
<evidence type="ECO:0000259" key="1">
    <source>
        <dbReference type="Pfam" id="PF08241"/>
    </source>
</evidence>
<dbReference type="InterPro" id="IPR052939">
    <property type="entry name" value="23S_rRNA_MeTrnsfrase_RlmA"/>
</dbReference>
<dbReference type="PANTHER" id="PTHR43460">
    <property type="entry name" value="METHYLTRANSFERASE"/>
    <property type="match status" value="1"/>
</dbReference>
<dbReference type="EMBL" id="FNBG01000073">
    <property type="protein sequence ID" value="SDG60157.1"/>
    <property type="molecule type" value="Genomic_DNA"/>
</dbReference>
<accession>A0A1G7VKD9</accession>
<dbReference type="CDD" id="cd02440">
    <property type="entry name" value="AdoMet_MTases"/>
    <property type="match status" value="1"/>
</dbReference>
<dbReference type="AlphaFoldDB" id="A0A1G7VKD9"/>
<proteinExistence type="predicted"/>
<sequence>MNCNELRAYWKLEEEKGFQGWDFSYLSGRFVEQSLPWDYKKIVQTAMSNLDGDGVMLDMGTGGGEFLLSLSPPAGRTHATEAYFPNYELCKSTLPAHGIEVSLVQDDCRLPYKSQFFDLVINRHESFSVEEVYRILKPGGVFITQQVGGMNNRELSQFLLGDEGMVTDAGFNLSQTVTELNHAGFTILKQQEFFPTLQFIDVGTLVYFAKIIEWEFAGFSVDRCFEQLCLLQERVEQEGFVSSKEHRFFVSARK</sequence>
<protein>
    <submittedName>
        <fullName evidence="2">Methyltransferase domain-containing protein</fullName>
    </submittedName>
</protein>
<dbReference type="OrthoDB" id="9795864at2"/>
<dbReference type="Gene3D" id="3.40.50.150">
    <property type="entry name" value="Vaccinia Virus protein VP39"/>
    <property type="match status" value="1"/>
</dbReference>
<dbReference type="Pfam" id="PF08241">
    <property type="entry name" value="Methyltransf_11"/>
    <property type="match status" value="1"/>
</dbReference>
<dbReference type="InterPro" id="IPR013216">
    <property type="entry name" value="Methyltransf_11"/>
</dbReference>
<reference evidence="2 3" key="1">
    <citation type="submission" date="2016-10" db="EMBL/GenBank/DDBJ databases">
        <authorList>
            <person name="de Groot N.N."/>
        </authorList>
    </citation>
    <scope>NUCLEOTIDE SEQUENCE [LARGE SCALE GENOMIC DNA]</scope>
    <source>
        <strain evidence="2 3">DSM 28129</strain>
    </source>
</reference>
<keyword evidence="3" id="KW-1185">Reference proteome</keyword>
<feature type="domain" description="Methyltransferase type 11" evidence="1">
    <location>
        <begin position="57"/>
        <end position="143"/>
    </location>
</feature>